<comment type="caution">
    <text evidence="2">The sequence shown here is derived from an EMBL/GenBank/DDBJ whole genome shotgun (WGS) entry which is preliminary data.</text>
</comment>
<proteinExistence type="predicted"/>
<feature type="chain" id="PRO_5006133078" description="DUF3828 domain-containing protein" evidence="1">
    <location>
        <begin position="27"/>
        <end position="144"/>
    </location>
</feature>
<evidence type="ECO:0000313" key="2">
    <source>
        <dbReference type="EMBL" id="KPL80059.1"/>
    </source>
</evidence>
<keyword evidence="3" id="KW-1185">Reference proteome</keyword>
<name>A0A0P6XIU0_9CHLR</name>
<protein>
    <recommendedName>
        <fullName evidence="4">DUF3828 domain-containing protein</fullName>
    </recommendedName>
</protein>
<sequence length="144" mass="15488">MNSLKRIFLWLILWVSLVGLACSASGAGTDNARYAPAGDGTEYPQEPEEVVSAFLAAQQEDPKQMERYLSTTALAQLPPEGAVEMLHCQDVVMGYLISSASVSQNPPGAIVEVNLTTGQAELGRAFVLLRQNGVWVIDEILALP</sequence>
<dbReference type="EMBL" id="LGCL01000007">
    <property type="protein sequence ID" value="KPL80059.1"/>
    <property type="molecule type" value="Genomic_DNA"/>
</dbReference>
<dbReference type="PROSITE" id="PS51257">
    <property type="entry name" value="PROKAR_LIPOPROTEIN"/>
    <property type="match status" value="1"/>
</dbReference>
<feature type="signal peptide" evidence="1">
    <location>
        <begin position="1"/>
        <end position="26"/>
    </location>
</feature>
<dbReference type="AlphaFoldDB" id="A0A0P6XIU0"/>
<accession>A0A0P6XIU0</accession>
<keyword evidence="1" id="KW-0732">Signal</keyword>
<reference evidence="2 3" key="1">
    <citation type="submission" date="2015-07" db="EMBL/GenBank/DDBJ databases">
        <title>Genome sequence of Ornatilinea apprima DSM 23815.</title>
        <authorList>
            <person name="Hemp J."/>
            <person name="Ward L.M."/>
            <person name="Pace L.A."/>
            <person name="Fischer W.W."/>
        </authorList>
    </citation>
    <scope>NUCLEOTIDE SEQUENCE [LARGE SCALE GENOMIC DNA]</scope>
    <source>
        <strain evidence="2 3">P3M-1</strain>
    </source>
</reference>
<dbReference type="STRING" id="1134406.ADN00_01955"/>
<evidence type="ECO:0000256" key="1">
    <source>
        <dbReference type="SAM" id="SignalP"/>
    </source>
</evidence>
<gene>
    <name evidence="2" type="ORF">ADN00_01955</name>
</gene>
<evidence type="ECO:0008006" key="4">
    <source>
        <dbReference type="Google" id="ProtNLM"/>
    </source>
</evidence>
<dbReference type="Proteomes" id="UP000050417">
    <property type="component" value="Unassembled WGS sequence"/>
</dbReference>
<organism evidence="2 3">
    <name type="scientific">Ornatilinea apprima</name>
    <dbReference type="NCBI Taxonomy" id="1134406"/>
    <lineage>
        <taxon>Bacteria</taxon>
        <taxon>Bacillati</taxon>
        <taxon>Chloroflexota</taxon>
        <taxon>Anaerolineae</taxon>
        <taxon>Anaerolineales</taxon>
        <taxon>Anaerolineaceae</taxon>
        <taxon>Ornatilinea</taxon>
    </lineage>
</organism>
<evidence type="ECO:0000313" key="3">
    <source>
        <dbReference type="Proteomes" id="UP000050417"/>
    </source>
</evidence>